<keyword evidence="2" id="KW-1185">Reference proteome</keyword>
<comment type="caution">
    <text evidence="1">The sequence shown here is derived from an EMBL/GenBank/DDBJ whole genome shotgun (WGS) entry which is preliminary data.</text>
</comment>
<dbReference type="EMBL" id="LXFE01001511">
    <property type="protein sequence ID" value="OLL23536.1"/>
    <property type="molecule type" value="Genomic_DNA"/>
</dbReference>
<protein>
    <submittedName>
        <fullName evidence="1">Uncharacterized protein</fullName>
    </submittedName>
</protein>
<reference evidence="1 2" key="1">
    <citation type="submission" date="2016-04" db="EMBL/GenBank/DDBJ databases">
        <title>Evolutionary innovation and constraint leading to complex multicellularity in the Ascomycota.</title>
        <authorList>
            <person name="Cisse O."/>
            <person name="Nguyen A."/>
            <person name="Hewitt D.A."/>
            <person name="Jedd G."/>
            <person name="Stajich J.E."/>
        </authorList>
    </citation>
    <scope>NUCLEOTIDE SEQUENCE [LARGE SCALE GENOMIC DNA]</scope>
    <source>
        <strain evidence="1 2">DAH-3</strain>
    </source>
</reference>
<organism evidence="1 2">
    <name type="scientific">Neolecta irregularis (strain DAH-3)</name>
    <dbReference type="NCBI Taxonomy" id="1198029"/>
    <lineage>
        <taxon>Eukaryota</taxon>
        <taxon>Fungi</taxon>
        <taxon>Dikarya</taxon>
        <taxon>Ascomycota</taxon>
        <taxon>Taphrinomycotina</taxon>
        <taxon>Neolectales</taxon>
        <taxon>Neolectaceae</taxon>
        <taxon>Neolecta</taxon>
    </lineage>
</organism>
<evidence type="ECO:0000313" key="1">
    <source>
        <dbReference type="EMBL" id="OLL23536.1"/>
    </source>
</evidence>
<accession>A0A1U7LLJ3</accession>
<dbReference type="AlphaFoldDB" id="A0A1U7LLJ3"/>
<dbReference type="Proteomes" id="UP000186594">
    <property type="component" value="Unassembled WGS sequence"/>
</dbReference>
<name>A0A1U7LLJ3_NEOID</name>
<sequence length="284" mass="33153">MAKVPAVRYCLGNSAVRFLDVIVEKDVAKIYRTNKWIPVIQNTEKVQPVMVDAHLNLRKLWQEFQEFRHSEVIRSENLNLIIVFLAVLLNNPYSNRIGLWEINQDPWEAMFPSEDPIYMSWMQSERKVQLLKSGRFAIREISRPLDRPPILSLYLSQSQNFVRDKFEVVDVLKKTFEYDDLDDNAAPSMLPDLDKAEDLVLAFYNIVQGTELERQENWDPNLIQILIDYLHTVMLLNFGGNQESWVGFKRMNHETMFTDVEFGVESASSYIDEYPAVRDAEPVS</sequence>
<gene>
    <name evidence="1" type="ORF">NEOLI_001524</name>
</gene>
<proteinExistence type="predicted"/>
<evidence type="ECO:0000313" key="2">
    <source>
        <dbReference type="Proteomes" id="UP000186594"/>
    </source>
</evidence>